<evidence type="ECO:0000313" key="10">
    <source>
        <dbReference type="EMBL" id="TPG65818.1"/>
    </source>
</evidence>
<accession>A0A502GWR0</accession>
<comment type="similarity">
    <text evidence="1">Belongs to the asparaginase 1 family.</text>
</comment>
<dbReference type="Gene3D" id="3.40.50.1170">
    <property type="entry name" value="L-asparaginase, N-terminal domain"/>
    <property type="match status" value="1"/>
</dbReference>
<evidence type="ECO:0000256" key="7">
    <source>
        <dbReference type="PROSITE-ProRule" id="PRU10100"/>
    </source>
</evidence>
<dbReference type="PROSITE" id="PS00917">
    <property type="entry name" value="ASN_GLN_ASE_2"/>
    <property type="match status" value="1"/>
</dbReference>
<proteinExistence type="inferred from homology"/>
<dbReference type="Gene3D" id="3.40.50.40">
    <property type="match status" value="1"/>
</dbReference>
<organism evidence="10 11">
    <name type="scientific">Hymenobacter nivis</name>
    <dbReference type="NCBI Taxonomy" id="1850093"/>
    <lineage>
        <taxon>Bacteria</taxon>
        <taxon>Pseudomonadati</taxon>
        <taxon>Bacteroidota</taxon>
        <taxon>Cytophagia</taxon>
        <taxon>Cytophagales</taxon>
        <taxon>Hymenobacteraceae</taxon>
        <taxon>Hymenobacter</taxon>
    </lineage>
</organism>
<dbReference type="CDD" id="cd08963">
    <property type="entry name" value="L-asparaginase_I"/>
    <property type="match status" value="1"/>
</dbReference>
<keyword evidence="11" id="KW-1185">Reference proteome</keyword>
<dbReference type="PIRSF" id="PIRSF500176">
    <property type="entry name" value="L_ASNase"/>
    <property type="match status" value="1"/>
</dbReference>
<sequence length="365" mass="38570">MPTPPNPAALPLVPLPTLADPTDATAPHVLLVYTGGTVGMAVNAAGELAPMELSRLDGQMPELARLPLRVSLLSLPEPIDSSNVDPADWLFLAQLIGTHYAGFDGFVVLHGTDTMAYSAAALSYLLEHLGKPVVFTGAQVPVGARRSDAPRNLVTALEIAAARHPRAGTVRVPEVGVFFNDVLIRGTRAKKVESQQFAAFKSENYPPLARAGIGLYFSDKSIRRLPTAPLRVHQRLETSVAVLHLFPGITAAVVEAVLGVPGLRGCVLATYGSGNAPTAAWFTESLRQARARGVWLLNVSQCVEGRVVQGKYETSAALASLGVVGGDDITTEAAVTKLMFVLGLGLGEAHTRQLLGENLRGEITP</sequence>
<feature type="active site" description="O-isoaspartyl threonine intermediate" evidence="4">
    <location>
        <position position="37"/>
    </location>
</feature>
<dbReference type="GO" id="GO:0009066">
    <property type="term" value="P:aspartate family amino acid metabolic process"/>
    <property type="evidence" value="ECO:0007669"/>
    <property type="project" value="UniProtKB-ARBA"/>
</dbReference>
<dbReference type="InterPro" id="IPR006033">
    <property type="entry name" value="AsnA_fam"/>
</dbReference>
<dbReference type="Pfam" id="PF00710">
    <property type="entry name" value="Asparaginase"/>
    <property type="match status" value="1"/>
</dbReference>
<dbReference type="RefSeq" id="WP_140466466.1">
    <property type="nucleotide sequence ID" value="NZ_RCYZ01000004.1"/>
</dbReference>
<dbReference type="InterPro" id="IPR036152">
    <property type="entry name" value="Asp/glu_Ase-like_sf"/>
</dbReference>
<evidence type="ECO:0000313" key="11">
    <source>
        <dbReference type="Proteomes" id="UP000317646"/>
    </source>
</evidence>
<comment type="caution">
    <text evidence="10">The sequence shown here is derived from an EMBL/GenBank/DDBJ whole genome shotgun (WGS) entry which is preliminary data.</text>
</comment>
<dbReference type="InterPro" id="IPR027473">
    <property type="entry name" value="L-asparaginase_C"/>
</dbReference>
<dbReference type="PANTHER" id="PTHR11707">
    <property type="entry name" value="L-ASPARAGINASE"/>
    <property type="match status" value="1"/>
</dbReference>
<dbReference type="InterPro" id="IPR020827">
    <property type="entry name" value="Asparaginase/glutaminase_AS1"/>
</dbReference>
<dbReference type="PROSITE" id="PS00144">
    <property type="entry name" value="ASN_GLN_ASE_1"/>
    <property type="match status" value="1"/>
</dbReference>
<feature type="binding site" evidence="5">
    <location>
        <position position="81"/>
    </location>
    <ligand>
        <name>substrate</name>
    </ligand>
</feature>
<dbReference type="PANTHER" id="PTHR11707:SF28">
    <property type="entry name" value="60 KDA LYSOPHOSPHOLIPASE"/>
    <property type="match status" value="1"/>
</dbReference>
<dbReference type="InterPro" id="IPR027474">
    <property type="entry name" value="L-asparaginase_N"/>
</dbReference>
<evidence type="ECO:0000256" key="4">
    <source>
        <dbReference type="PIRSR" id="PIRSR001220-1"/>
    </source>
</evidence>
<feature type="active site" evidence="7">
    <location>
        <position position="112"/>
    </location>
</feature>
<dbReference type="OrthoDB" id="9788068at2"/>
<dbReference type="EMBL" id="RCYZ01000004">
    <property type="protein sequence ID" value="TPG65818.1"/>
    <property type="molecule type" value="Genomic_DNA"/>
</dbReference>
<dbReference type="NCBIfam" id="TIGR00519">
    <property type="entry name" value="asnASE_I"/>
    <property type="match status" value="1"/>
</dbReference>
<dbReference type="SFLD" id="SFLDS00057">
    <property type="entry name" value="Glutaminase/Asparaginase"/>
    <property type="match status" value="1"/>
</dbReference>
<evidence type="ECO:0000256" key="1">
    <source>
        <dbReference type="ARBA" id="ARBA00010518"/>
    </source>
</evidence>
<dbReference type="InterPro" id="IPR006034">
    <property type="entry name" value="Asparaginase/glutaminase-like"/>
</dbReference>
<feature type="domain" description="L-asparaginase N-terminal" evidence="8">
    <location>
        <begin position="28"/>
        <end position="218"/>
    </location>
</feature>
<dbReference type="SUPFAM" id="SSF53774">
    <property type="entry name" value="Glutaminase/Asparaginase"/>
    <property type="match status" value="1"/>
</dbReference>
<dbReference type="PROSITE" id="PS51732">
    <property type="entry name" value="ASN_GLN_ASE_3"/>
    <property type="match status" value="1"/>
</dbReference>
<dbReference type="Proteomes" id="UP000317646">
    <property type="component" value="Unassembled WGS sequence"/>
</dbReference>
<keyword evidence="3" id="KW-0378">Hydrolase</keyword>
<evidence type="ECO:0000256" key="3">
    <source>
        <dbReference type="ARBA" id="ARBA00022801"/>
    </source>
</evidence>
<evidence type="ECO:0000259" key="8">
    <source>
        <dbReference type="Pfam" id="PF00710"/>
    </source>
</evidence>
<evidence type="ECO:0000256" key="2">
    <source>
        <dbReference type="ARBA" id="ARBA00012920"/>
    </source>
</evidence>
<dbReference type="PIRSF" id="PIRSF001220">
    <property type="entry name" value="L-ASNase_gatD"/>
    <property type="match status" value="1"/>
</dbReference>
<gene>
    <name evidence="10" type="ORF">EAH73_10500</name>
</gene>
<dbReference type="FunFam" id="3.40.50.40:FF:000001">
    <property type="entry name" value="L-asparaginase 1"/>
    <property type="match status" value="1"/>
</dbReference>
<dbReference type="InterPro" id="IPR037152">
    <property type="entry name" value="L-asparaginase_N_sf"/>
</dbReference>
<feature type="active site" evidence="6">
    <location>
        <position position="37"/>
    </location>
</feature>
<dbReference type="InterPro" id="IPR027475">
    <property type="entry name" value="Asparaginase/glutaminase_AS2"/>
</dbReference>
<dbReference type="Pfam" id="PF17763">
    <property type="entry name" value="Asparaginase_C"/>
    <property type="match status" value="1"/>
</dbReference>
<dbReference type="EC" id="3.5.1.1" evidence="2"/>
<evidence type="ECO:0000259" key="9">
    <source>
        <dbReference type="Pfam" id="PF17763"/>
    </source>
</evidence>
<feature type="domain" description="Asparaginase/glutaminase C-terminal" evidence="9">
    <location>
        <begin position="240"/>
        <end position="354"/>
    </location>
</feature>
<reference evidence="10 11" key="1">
    <citation type="journal article" date="2019" name="Environ. Microbiol.">
        <title>Species interactions and distinct microbial communities in high Arctic permafrost affected cryosols are associated with the CH4 and CO2 gas fluxes.</title>
        <authorList>
            <person name="Altshuler I."/>
            <person name="Hamel J."/>
            <person name="Turney S."/>
            <person name="Magnuson E."/>
            <person name="Levesque R."/>
            <person name="Greer C."/>
            <person name="Whyte L.G."/>
        </authorList>
    </citation>
    <scope>NUCLEOTIDE SEQUENCE [LARGE SCALE GENOMIC DNA]</scope>
    <source>
        <strain evidence="10 11">S9.2P</strain>
    </source>
</reference>
<dbReference type="PRINTS" id="PR00139">
    <property type="entry name" value="ASNGLNASE"/>
</dbReference>
<dbReference type="AlphaFoldDB" id="A0A502GWR0"/>
<protein>
    <recommendedName>
        <fullName evidence="2">asparaginase</fullName>
        <ecNumber evidence="2">3.5.1.1</ecNumber>
    </recommendedName>
</protein>
<evidence type="ECO:0000256" key="5">
    <source>
        <dbReference type="PIRSR" id="PIRSR001220-2"/>
    </source>
</evidence>
<dbReference type="GO" id="GO:0004067">
    <property type="term" value="F:asparaginase activity"/>
    <property type="evidence" value="ECO:0007669"/>
    <property type="project" value="UniProtKB-UniRule"/>
</dbReference>
<dbReference type="InterPro" id="IPR040919">
    <property type="entry name" value="Asparaginase_C"/>
</dbReference>
<name>A0A502GWR0_9BACT</name>
<dbReference type="InterPro" id="IPR041725">
    <property type="entry name" value="L-asparaginase_I"/>
</dbReference>
<feature type="binding site" evidence="5">
    <location>
        <begin position="112"/>
        <end position="113"/>
    </location>
    <ligand>
        <name>substrate</name>
    </ligand>
</feature>
<dbReference type="SMART" id="SM00870">
    <property type="entry name" value="Asparaginase"/>
    <property type="match status" value="1"/>
</dbReference>
<evidence type="ECO:0000256" key="6">
    <source>
        <dbReference type="PROSITE-ProRule" id="PRU10099"/>
    </source>
</evidence>